<feature type="domain" description="PKD" evidence="1">
    <location>
        <begin position="1"/>
        <end position="60"/>
    </location>
</feature>
<dbReference type="InterPro" id="IPR022409">
    <property type="entry name" value="PKD/Chitinase_dom"/>
</dbReference>
<dbReference type="PROSITE" id="PS50093">
    <property type="entry name" value="PKD"/>
    <property type="match status" value="1"/>
</dbReference>
<protein>
    <recommendedName>
        <fullName evidence="1">PKD domain-containing protein</fullName>
    </recommendedName>
</protein>
<evidence type="ECO:0000313" key="3">
    <source>
        <dbReference type="Proteomes" id="UP001501175"/>
    </source>
</evidence>
<name>A0ABP8MS04_9BACT</name>
<sequence length="1103" mass="110886">MPYSYLWDFGDGATSTTGPTVSHTYTSTGTFTVTLTATDASNPAQVDQQSYTVTVTNPIVADIQANRTSVTCANPSATLTATGGDTYLWSTGAMTAEIAVSPTTTTTYSVTVTGANGCTAVATQEIGVDQATPSAGIQADRTTVTCANPSATLTATGGGMYLWSTGETASQITVSPATTTTYSVTVTGANGCTAVASQQIGSDQAVPNAGIQANRTTVTCANPSATLTASGGGTYLWSTGETAAQITVSPTTTTTYSVTVTAANGCTAVATQEIGVDQTAPSAGIQSNRTTVTCANPSATLTATGGGTYLWSTGAMTAEITVSPTTTTTYSVTVTGANGCTAVATQQIGVDQAAPSAGIQADRTTVTCANPSATLTATGGGTYLWSTGETAAQITVSPASTTTYSVTVTAANGCTAVAQQEIGVSTDVPQADISENRTTLTCANPSATLTASGGGTYLWSTGETAAQITVSPTTTTTYSVTVTAANGCTAVANQQIGVDQAAPSAGIQANRTTVTCANPSATLTASGGGTYLWSTGAMTAEIVVSPTTTTTYSVTVTGANGCTAVATQEIGVDQATPSAGIQADRTTVTCANPSATLTATGGGTYLWSTGETAAQITVSPASTTTYSVTVTAANGCTAVASQQIGTDQTAPNANIQANRTEVTCINTSATLTASGGGMYLWSTGETAAQITVSPTTTTTYSVTVTSPNGCTVVLNQEIRVNQTLPDAPTLSPVQPNCFVLTGSITVTAPLDGGGNDYEYSLNGGAYTDNTVFGDLSPNTYSIVARLKSTGCISPAAQQTLSAATNCVFDQYCTQTMGGWGNKGGKYCYNGSKQSTTNILTQLLSSPLTVGSGGNTYTIPAGAAGVKIVIDGLPAGGSPATLVGGVKKDKKGTFENVLLGQTIALSLNVRRNPELNSFVLTNTITTLASTGCVSGSPIPGTEQTVTIPQSVLDYLDGMGGRTVANLLTLANMALGGQSIGGISLSAVNEAVSAVNEAFTDCRFLATTPTARISAESAENLTLKAVAYPNPHNGRVFLQITSPVAGTADIDMYTVGGTKVDALKVDVKQGVNEPVGYDVKSNIQQLIYRVTVGGKAASGVIISGK</sequence>
<proteinExistence type="predicted"/>
<dbReference type="InterPro" id="IPR035986">
    <property type="entry name" value="PKD_dom_sf"/>
</dbReference>
<reference evidence="3" key="1">
    <citation type="journal article" date="2019" name="Int. J. Syst. Evol. Microbiol.">
        <title>The Global Catalogue of Microorganisms (GCM) 10K type strain sequencing project: providing services to taxonomists for standard genome sequencing and annotation.</title>
        <authorList>
            <consortium name="The Broad Institute Genomics Platform"/>
            <consortium name="The Broad Institute Genome Sequencing Center for Infectious Disease"/>
            <person name="Wu L."/>
            <person name="Ma J."/>
        </authorList>
    </citation>
    <scope>NUCLEOTIDE SEQUENCE [LARGE SCALE GENOMIC DNA]</scope>
    <source>
        <strain evidence="3">JCM 17927</strain>
    </source>
</reference>
<dbReference type="SUPFAM" id="SSF49299">
    <property type="entry name" value="PKD domain"/>
    <property type="match status" value="1"/>
</dbReference>
<evidence type="ECO:0000313" key="2">
    <source>
        <dbReference type="EMBL" id="GAA4454032.1"/>
    </source>
</evidence>
<dbReference type="SMART" id="SM00089">
    <property type="entry name" value="PKD"/>
    <property type="match status" value="8"/>
</dbReference>
<gene>
    <name evidence="2" type="ORF">GCM10023189_19990</name>
</gene>
<dbReference type="CDD" id="cd00146">
    <property type="entry name" value="PKD"/>
    <property type="match status" value="1"/>
</dbReference>
<dbReference type="EMBL" id="BAABHD010000023">
    <property type="protein sequence ID" value="GAA4454032.1"/>
    <property type="molecule type" value="Genomic_DNA"/>
</dbReference>
<dbReference type="Pfam" id="PF18911">
    <property type="entry name" value="PKD_4"/>
    <property type="match status" value="1"/>
</dbReference>
<comment type="caution">
    <text evidence="2">The sequence shown here is derived from an EMBL/GenBank/DDBJ whole genome shotgun (WGS) entry which is preliminary data.</text>
</comment>
<accession>A0ABP8MS04</accession>
<dbReference type="Gene3D" id="2.60.40.10">
    <property type="entry name" value="Immunoglobulins"/>
    <property type="match status" value="1"/>
</dbReference>
<dbReference type="InterPro" id="IPR000601">
    <property type="entry name" value="PKD_dom"/>
</dbReference>
<evidence type="ECO:0000259" key="1">
    <source>
        <dbReference type="PROSITE" id="PS50093"/>
    </source>
</evidence>
<dbReference type="InterPro" id="IPR013783">
    <property type="entry name" value="Ig-like_fold"/>
</dbReference>
<dbReference type="Proteomes" id="UP001501175">
    <property type="component" value="Unassembled WGS sequence"/>
</dbReference>
<organism evidence="2 3">
    <name type="scientific">Nibrella saemangeumensis</name>
    <dbReference type="NCBI Taxonomy" id="1084526"/>
    <lineage>
        <taxon>Bacteria</taxon>
        <taxon>Pseudomonadati</taxon>
        <taxon>Bacteroidota</taxon>
        <taxon>Cytophagia</taxon>
        <taxon>Cytophagales</taxon>
        <taxon>Spirosomataceae</taxon>
        <taxon>Nibrella</taxon>
    </lineage>
</organism>
<keyword evidence="3" id="KW-1185">Reference proteome</keyword>